<comment type="caution">
    <text evidence="3">The sequence shown here is derived from an EMBL/GenBank/DDBJ whole genome shotgun (WGS) entry which is preliminary data.</text>
</comment>
<proteinExistence type="predicted"/>
<evidence type="ECO:0000313" key="1">
    <source>
        <dbReference type="EMBL" id="KAE9007445.1"/>
    </source>
</evidence>
<evidence type="ECO:0000313" key="6">
    <source>
        <dbReference type="Proteomes" id="UP000435112"/>
    </source>
</evidence>
<organism evidence="3 5">
    <name type="scientific">Phytophthora rubi</name>
    <dbReference type="NCBI Taxonomy" id="129364"/>
    <lineage>
        <taxon>Eukaryota</taxon>
        <taxon>Sar</taxon>
        <taxon>Stramenopiles</taxon>
        <taxon>Oomycota</taxon>
        <taxon>Peronosporomycetes</taxon>
        <taxon>Peronosporales</taxon>
        <taxon>Peronosporaceae</taxon>
        <taxon>Phytophthora</taxon>
    </lineage>
</organism>
<sequence length="202" mass="22282">MEAAASSANAITLLVSSSSSKDQAVLEVARTINEQTLQRSTFLSQREFHVGVVELNALFPTLARDTIENAFAVFDLKNCSAVDSCELFASLILVAPQLSQDAKQKAIFELFNVFTHRRGLMVADEATLLLRTVVVGAEKLLRVVATSTEELPRLAFFEDLTKALYGEREALRYEDFAQLCQASAEINAFMAQWAVNTKQQAT</sequence>
<dbReference type="Proteomes" id="UP000434957">
    <property type="component" value="Unassembled WGS sequence"/>
</dbReference>
<protein>
    <recommendedName>
        <fullName evidence="7">EF-hand domain-containing protein</fullName>
    </recommendedName>
</protein>
<evidence type="ECO:0000313" key="2">
    <source>
        <dbReference type="EMBL" id="KAE9019303.1"/>
    </source>
</evidence>
<dbReference type="AlphaFoldDB" id="A0A6A4FLM5"/>
<evidence type="ECO:0000313" key="3">
    <source>
        <dbReference type="EMBL" id="KAE9351891.1"/>
    </source>
</evidence>
<gene>
    <name evidence="2" type="ORF">PR001_g13910</name>
    <name evidence="1" type="ORF">PR002_g16193</name>
    <name evidence="3" type="ORF">PR003_g4663</name>
</gene>
<evidence type="ECO:0000313" key="4">
    <source>
        <dbReference type="Proteomes" id="UP000429607"/>
    </source>
</evidence>
<name>A0A6A4FLM5_9STRA</name>
<keyword evidence="5" id="KW-1185">Reference proteome</keyword>
<dbReference type="Proteomes" id="UP000429607">
    <property type="component" value="Unassembled WGS sequence"/>
</dbReference>
<dbReference type="EMBL" id="QXFV01000974">
    <property type="protein sequence ID" value="KAE9019303.1"/>
    <property type="molecule type" value="Genomic_DNA"/>
</dbReference>
<reference evidence="3 5" key="1">
    <citation type="submission" date="2018-08" db="EMBL/GenBank/DDBJ databases">
        <title>Genomic investigation of the strawberry pathogen Phytophthora fragariae indicates pathogenicity is determined by transcriptional variation in three key races.</title>
        <authorList>
            <person name="Adams T.M."/>
            <person name="Armitage A.D."/>
            <person name="Sobczyk M.K."/>
            <person name="Bates H.J."/>
            <person name="Dunwell J.M."/>
            <person name="Nellist C.F."/>
            <person name="Harrison R.J."/>
        </authorList>
    </citation>
    <scope>NUCLEOTIDE SEQUENCE [LARGE SCALE GENOMIC DNA]</scope>
    <source>
        <strain evidence="2 4">SCRP249</strain>
        <strain evidence="1 6">SCRP324</strain>
        <strain evidence="3 5">SCRP333</strain>
    </source>
</reference>
<dbReference type="EMBL" id="QXFU01001223">
    <property type="protein sequence ID" value="KAE9007445.1"/>
    <property type="molecule type" value="Genomic_DNA"/>
</dbReference>
<dbReference type="EMBL" id="QXFT01000179">
    <property type="protein sequence ID" value="KAE9351891.1"/>
    <property type="molecule type" value="Genomic_DNA"/>
</dbReference>
<accession>A0A6A4FLM5</accession>
<dbReference type="OrthoDB" id="101986at2759"/>
<evidence type="ECO:0008006" key="7">
    <source>
        <dbReference type="Google" id="ProtNLM"/>
    </source>
</evidence>
<dbReference type="Proteomes" id="UP000435112">
    <property type="component" value="Unassembled WGS sequence"/>
</dbReference>
<evidence type="ECO:0000313" key="5">
    <source>
        <dbReference type="Proteomes" id="UP000434957"/>
    </source>
</evidence>